<organism evidence="2 3">
    <name type="scientific">Haloactinopolyspora alba</name>
    <dbReference type="NCBI Taxonomy" id="648780"/>
    <lineage>
        <taxon>Bacteria</taxon>
        <taxon>Bacillati</taxon>
        <taxon>Actinomycetota</taxon>
        <taxon>Actinomycetes</taxon>
        <taxon>Jiangellales</taxon>
        <taxon>Jiangellaceae</taxon>
        <taxon>Haloactinopolyspora</taxon>
    </lineage>
</organism>
<comment type="caution">
    <text evidence="2">The sequence shown here is derived from an EMBL/GenBank/DDBJ whole genome shotgun (WGS) entry which is preliminary data.</text>
</comment>
<protein>
    <recommendedName>
        <fullName evidence="4">Scaffolding protein</fullName>
    </recommendedName>
</protein>
<feature type="region of interest" description="Disordered" evidence="1">
    <location>
        <begin position="1"/>
        <end position="97"/>
    </location>
</feature>
<reference evidence="2 3" key="1">
    <citation type="submission" date="2018-03" db="EMBL/GenBank/DDBJ databases">
        <title>Genomic Encyclopedia of Archaeal and Bacterial Type Strains, Phase II (KMG-II): from individual species to whole genera.</title>
        <authorList>
            <person name="Goeker M."/>
        </authorList>
    </citation>
    <scope>NUCLEOTIDE SEQUENCE [LARGE SCALE GENOMIC DNA]</scope>
    <source>
        <strain evidence="2 3">DSM 45211</strain>
    </source>
</reference>
<feature type="region of interest" description="Disordered" evidence="1">
    <location>
        <begin position="193"/>
        <end position="259"/>
    </location>
</feature>
<dbReference type="AlphaFoldDB" id="A0A2P8DHJ5"/>
<name>A0A2P8DHJ5_9ACTN</name>
<feature type="compositionally biased region" description="Basic and acidic residues" evidence="1">
    <location>
        <begin position="81"/>
        <end position="95"/>
    </location>
</feature>
<sequence>MHTAPPTHPRTGRRAIGFRRDGRPIWPIAGGSGASTDPGATPPVDPASGGTPPTDPKAGDPPNPDAQNAAGTPASGAPPADDAKPGDGFKSEESKQAVLADLAKEREARKTLEARFDKLGEAFGVTKPEGGKTDVEQLTDRLTKHEQELTTERQARWRAEIAHEKGLTTAQAARLVGDTRDDLATDADALLEAFKPTDGDGQSAGKATPKPTPKPDPTQGSRGQVDIDAQIAEAEKKGEVRESIRLKNQKAMAARATSQ</sequence>
<keyword evidence="3" id="KW-1185">Reference proteome</keyword>
<feature type="compositionally biased region" description="Low complexity" evidence="1">
    <location>
        <begin position="69"/>
        <end position="80"/>
    </location>
</feature>
<proteinExistence type="predicted"/>
<gene>
    <name evidence="2" type="ORF">CLV30_12574</name>
</gene>
<dbReference type="EMBL" id="PYGE01000025">
    <property type="protein sequence ID" value="PSK96692.1"/>
    <property type="molecule type" value="Genomic_DNA"/>
</dbReference>
<dbReference type="RefSeq" id="WP_106539622.1">
    <property type="nucleotide sequence ID" value="NZ_PYGE01000025.1"/>
</dbReference>
<feature type="compositionally biased region" description="Basic and acidic residues" evidence="1">
    <location>
        <begin position="233"/>
        <end position="245"/>
    </location>
</feature>
<dbReference type="OrthoDB" id="3407374at2"/>
<feature type="compositionally biased region" description="Pro residues" evidence="1">
    <location>
        <begin position="53"/>
        <end position="64"/>
    </location>
</feature>
<dbReference type="Proteomes" id="UP000243528">
    <property type="component" value="Unassembled WGS sequence"/>
</dbReference>
<evidence type="ECO:0000256" key="1">
    <source>
        <dbReference type="SAM" id="MobiDB-lite"/>
    </source>
</evidence>
<evidence type="ECO:0000313" key="3">
    <source>
        <dbReference type="Proteomes" id="UP000243528"/>
    </source>
</evidence>
<accession>A0A2P8DHJ5</accession>
<evidence type="ECO:0008006" key="4">
    <source>
        <dbReference type="Google" id="ProtNLM"/>
    </source>
</evidence>
<evidence type="ECO:0000313" key="2">
    <source>
        <dbReference type="EMBL" id="PSK96692.1"/>
    </source>
</evidence>